<evidence type="ECO:0000256" key="4">
    <source>
        <dbReference type="ARBA" id="ARBA00022723"/>
    </source>
</evidence>
<evidence type="ECO:0000256" key="6">
    <source>
        <dbReference type="ARBA" id="ARBA00022842"/>
    </source>
</evidence>
<evidence type="ECO:0000256" key="3">
    <source>
        <dbReference type="ARBA" id="ARBA00013081"/>
    </source>
</evidence>
<dbReference type="GO" id="GO:0004722">
    <property type="term" value="F:protein serine/threonine phosphatase activity"/>
    <property type="evidence" value="ECO:0007669"/>
    <property type="project" value="UniProtKB-EC"/>
</dbReference>
<dbReference type="Pfam" id="PF00481">
    <property type="entry name" value="PP2C"/>
    <property type="match status" value="1"/>
</dbReference>
<comment type="cofactor">
    <cofactor evidence="2">
        <name>Mg(2+)</name>
        <dbReference type="ChEBI" id="CHEBI:18420"/>
    </cofactor>
</comment>
<evidence type="ECO:0000256" key="2">
    <source>
        <dbReference type="ARBA" id="ARBA00001946"/>
    </source>
</evidence>
<evidence type="ECO:0000256" key="8">
    <source>
        <dbReference type="ARBA" id="ARBA00023211"/>
    </source>
</evidence>
<keyword evidence="7 9" id="KW-0904">Protein phosphatase</keyword>
<dbReference type="InterPro" id="IPR001932">
    <property type="entry name" value="PPM-type_phosphatase-like_dom"/>
</dbReference>
<evidence type="ECO:0000256" key="7">
    <source>
        <dbReference type="ARBA" id="ARBA00022912"/>
    </source>
</evidence>
<evidence type="ECO:0000256" key="9">
    <source>
        <dbReference type="RuleBase" id="RU003465"/>
    </source>
</evidence>
<dbReference type="SMART" id="SM00332">
    <property type="entry name" value="PP2Cc"/>
    <property type="match status" value="1"/>
</dbReference>
<dbReference type="EC" id="3.1.3.16" evidence="3"/>
<evidence type="ECO:0000259" key="10">
    <source>
        <dbReference type="PROSITE" id="PS51746"/>
    </source>
</evidence>
<proteinExistence type="inferred from homology"/>
<keyword evidence="4" id="KW-0479">Metal-binding</keyword>
<evidence type="ECO:0000256" key="1">
    <source>
        <dbReference type="ARBA" id="ARBA00001936"/>
    </source>
</evidence>
<dbReference type="GO" id="GO:0046872">
    <property type="term" value="F:metal ion binding"/>
    <property type="evidence" value="ECO:0007669"/>
    <property type="project" value="UniProtKB-KW"/>
</dbReference>
<dbReference type="EMBL" id="VEPZ02000046">
    <property type="protein sequence ID" value="KAE8734994.1"/>
    <property type="molecule type" value="Genomic_DNA"/>
</dbReference>
<evidence type="ECO:0000313" key="12">
    <source>
        <dbReference type="Proteomes" id="UP000436088"/>
    </source>
</evidence>
<keyword evidence="6" id="KW-0460">Magnesium</keyword>
<dbReference type="PANTHER" id="PTHR47992">
    <property type="entry name" value="PROTEIN PHOSPHATASE"/>
    <property type="match status" value="1"/>
</dbReference>
<comment type="caution">
    <text evidence="11">The sequence shown here is derived from an EMBL/GenBank/DDBJ whole genome shotgun (WGS) entry which is preliminary data.</text>
</comment>
<feature type="domain" description="PPM-type phosphatase" evidence="10">
    <location>
        <begin position="46"/>
        <end position="347"/>
    </location>
</feature>
<comment type="similarity">
    <text evidence="9">Belongs to the PP2C family.</text>
</comment>
<gene>
    <name evidence="11" type="ORF">F3Y22_tig00000538pilonHSYRG00061</name>
</gene>
<dbReference type="AlphaFoldDB" id="A0A6A3D310"/>
<reference evidence="11" key="1">
    <citation type="submission" date="2019-09" db="EMBL/GenBank/DDBJ databases">
        <title>Draft genome information of white flower Hibiscus syriacus.</title>
        <authorList>
            <person name="Kim Y.-M."/>
        </authorList>
    </citation>
    <scope>NUCLEOTIDE SEQUENCE [LARGE SCALE GENOMIC DNA]</scope>
    <source>
        <strain evidence="11">YM2019G1</strain>
    </source>
</reference>
<dbReference type="PROSITE" id="PS01032">
    <property type="entry name" value="PPM_1"/>
    <property type="match status" value="1"/>
</dbReference>
<protein>
    <recommendedName>
        <fullName evidence="3">protein-serine/threonine phosphatase</fullName>
        <ecNumber evidence="3">3.1.3.16</ecNumber>
    </recommendedName>
</protein>
<keyword evidence="8" id="KW-0464">Manganese</keyword>
<keyword evidence="12" id="KW-1185">Reference proteome</keyword>
<evidence type="ECO:0000256" key="5">
    <source>
        <dbReference type="ARBA" id="ARBA00022801"/>
    </source>
</evidence>
<dbReference type="Proteomes" id="UP000436088">
    <property type="component" value="Unassembled WGS sequence"/>
</dbReference>
<dbReference type="SUPFAM" id="SSF81606">
    <property type="entry name" value="PP2C-like"/>
    <property type="match status" value="1"/>
</dbReference>
<dbReference type="InterPro" id="IPR015655">
    <property type="entry name" value="PP2C"/>
</dbReference>
<name>A0A6A3D310_HIBSY</name>
<dbReference type="Gene3D" id="3.60.40.10">
    <property type="entry name" value="PPM-type phosphatase domain"/>
    <property type="match status" value="1"/>
</dbReference>
<comment type="cofactor">
    <cofactor evidence="1">
        <name>Mn(2+)</name>
        <dbReference type="ChEBI" id="CHEBI:29035"/>
    </cofactor>
</comment>
<dbReference type="PROSITE" id="PS51746">
    <property type="entry name" value="PPM_2"/>
    <property type="match status" value="1"/>
</dbReference>
<dbReference type="InterPro" id="IPR036457">
    <property type="entry name" value="PPM-type-like_dom_sf"/>
</dbReference>
<evidence type="ECO:0000313" key="11">
    <source>
        <dbReference type="EMBL" id="KAE8734994.1"/>
    </source>
</evidence>
<dbReference type="InterPro" id="IPR000222">
    <property type="entry name" value="PP2C_BS"/>
</dbReference>
<organism evidence="11 12">
    <name type="scientific">Hibiscus syriacus</name>
    <name type="common">Rose of Sharon</name>
    <dbReference type="NCBI Taxonomy" id="106335"/>
    <lineage>
        <taxon>Eukaryota</taxon>
        <taxon>Viridiplantae</taxon>
        <taxon>Streptophyta</taxon>
        <taxon>Embryophyta</taxon>
        <taxon>Tracheophyta</taxon>
        <taxon>Spermatophyta</taxon>
        <taxon>Magnoliopsida</taxon>
        <taxon>eudicotyledons</taxon>
        <taxon>Gunneridae</taxon>
        <taxon>Pentapetalae</taxon>
        <taxon>rosids</taxon>
        <taxon>malvids</taxon>
        <taxon>Malvales</taxon>
        <taxon>Malvaceae</taxon>
        <taxon>Malvoideae</taxon>
        <taxon>Hibiscus</taxon>
    </lineage>
</organism>
<keyword evidence="5 9" id="KW-0378">Hydrolase</keyword>
<sequence>MPKIYPPTPDEDSDYHRGIKPYKSKHCLTKSSLELVHVPYRNFTLQYSSLTTYGYYPGAAERENQDSFCIKTHIQGNPNVHFFGVFDGHGQYGAECSNFVKDRFVEILSSDPTLLDDPLKAYNSAFLATNSELHNSEIDDALSGTTAITVLVVGDTLYVANVGDSRAVIAVNDGDQIVAEDLSMDQTPFRKDEYDRVKLYGARVLNIEQVEGFKDPNIQNWVMKKVMMAILRGCGFRMECILGLHLQGVHLFFVVASDGVFKFLSSQTVVNMQNTKIPGMLVLQLLENRINFGWSMKIELMILQSSNSGIATDGDVDYRPRMWVSRKEQMVIVFRNQDSLWQIVSRLRDILITRLMISLLNIMKFVKVKYFSSDLAPVYPKHVKEMNPVSSDSEKSHKQV</sequence>
<dbReference type="CDD" id="cd00143">
    <property type="entry name" value="PP2Cc"/>
    <property type="match status" value="1"/>
</dbReference>
<accession>A0A6A3D310</accession>